<evidence type="ECO:0000256" key="2">
    <source>
        <dbReference type="ARBA" id="ARBA00010690"/>
    </source>
</evidence>
<dbReference type="Gene3D" id="3.40.1690.10">
    <property type="entry name" value="secretion proteins EscU"/>
    <property type="match status" value="1"/>
</dbReference>
<feature type="transmembrane region" description="Helical" evidence="13">
    <location>
        <begin position="96"/>
        <end position="125"/>
    </location>
</feature>
<feature type="region of interest" description="Disordered" evidence="14">
    <location>
        <begin position="1"/>
        <end position="30"/>
    </location>
</feature>
<dbReference type="GO" id="GO:0005886">
    <property type="term" value="C:plasma membrane"/>
    <property type="evidence" value="ECO:0007669"/>
    <property type="project" value="UniProtKB-SubCell"/>
</dbReference>
<proteinExistence type="inferred from homology"/>
<keyword evidence="4 13" id="KW-0813">Transport</keyword>
<accession>A0A4V1AVL0</accession>
<keyword evidence="15" id="KW-0966">Cell projection</keyword>
<feature type="compositionally biased region" description="Basic and acidic residues" evidence="14">
    <location>
        <begin position="17"/>
        <end position="30"/>
    </location>
</feature>
<reference evidence="15 16" key="1">
    <citation type="submission" date="2019-03" db="EMBL/GenBank/DDBJ databases">
        <title>The genome sequence of Nitrosococcus wardiae strain D1FHST reveals the archetypal metabolic capacity of ammonia-oxidizing Gammaproteobacteria.</title>
        <authorList>
            <person name="Wang L."/>
            <person name="Lim C.K."/>
            <person name="Hanson T.E."/>
            <person name="Dang H."/>
            <person name="Klotz M.G."/>
        </authorList>
    </citation>
    <scope>NUCLEOTIDE SEQUENCE [LARGE SCALE GENOMIC DNA]</scope>
    <source>
        <strain evidence="15 16">D1FHS</strain>
    </source>
</reference>
<evidence type="ECO:0000256" key="5">
    <source>
        <dbReference type="ARBA" id="ARBA00022475"/>
    </source>
</evidence>
<feature type="transmembrane region" description="Helical" evidence="13">
    <location>
        <begin position="187"/>
        <end position="211"/>
    </location>
</feature>
<evidence type="ECO:0000256" key="8">
    <source>
        <dbReference type="ARBA" id="ARBA00022927"/>
    </source>
</evidence>
<name>A0A4V1AVL0_9GAMM</name>
<dbReference type="NCBIfam" id="TIGR00328">
    <property type="entry name" value="flhB"/>
    <property type="match status" value="1"/>
</dbReference>
<dbReference type="PANTHER" id="PTHR30531:SF12">
    <property type="entry name" value="FLAGELLAR BIOSYNTHETIC PROTEIN FLHB"/>
    <property type="match status" value="1"/>
</dbReference>
<comment type="subcellular location">
    <subcellularLocation>
        <location evidence="1">Cell membrane</location>
        <topology evidence="1">Multi-pass membrane protein</topology>
    </subcellularLocation>
</comment>
<protein>
    <recommendedName>
        <fullName evidence="3 13">Flagellar biosynthetic protein FlhB</fullName>
    </recommendedName>
</protein>
<sequence length="377" mass="41873">MAESSAQERTEQPTPKRQQEAREKGQVPRSRELNTTALLLSSALGLLLMGEFFLQGLAGLMRQGLRLERAQIFEPTAAILQFQQAIWEALKTIMPFLLLTLIAALAAPLLMGGWSFSLQALGFKWEKLDPLKGMKRVFGPQGWMELLKALVKFLLLGGVACVLFWYLGPDLIALGQQGLIPALFQLAHLIGWSFLALSASLGLIAAIDAPFQHWHHTRQLRMTPQEIKEEHKETEGSPELKARIRRVQREIAGRRMMAAIPQANVVVTNPTHYAVALDYQQDKGGAPRVVAKGADQVALKIRAVAAANKVPILSAPSLSRALYYSTELNQEIPAGLYVAVAQVLAYVFQLRRYQRQGGVKPTFFPDDLPIPEDLRKE</sequence>
<keyword evidence="8 13" id="KW-0653">Protein transport</keyword>
<dbReference type="Gene3D" id="6.10.250.2080">
    <property type="match status" value="1"/>
</dbReference>
<evidence type="ECO:0000313" key="15">
    <source>
        <dbReference type="EMBL" id="QBQ53505.1"/>
    </source>
</evidence>
<evidence type="ECO:0000256" key="9">
    <source>
        <dbReference type="ARBA" id="ARBA00022989"/>
    </source>
</evidence>
<evidence type="ECO:0000256" key="7">
    <source>
        <dbReference type="ARBA" id="ARBA00022795"/>
    </source>
</evidence>
<keyword evidence="11 13" id="KW-1006">Bacterial flagellum protein export</keyword>
<keyword evidence="15" id="KW-0282">Flagellum</keyword>
<dbReference type="Pfam" id="PF01312">
    <property type="entry name" value="Bac_export_2"/>
    <property type="match status" value="1"/>
</dbReference>
<feature type="compositionally biased region" description="Basic and acidic residues" evidence="14">
    <location>
        <begin position="1"/>
        <end position="11"/>
    </location>
</feature>
<comment type="function">
    <text evidence="12 13">Required for formation of the rod structure in the basal body of the flagellar apparatus. Together with FliI and FliH, may constitute the export apparatus of flagellin.</text>
</comment>
<evidence type="ECO:0000256" key="6">
    <source>
        <dbReference type="ARBA" id="ARBA00022692"/>
    </source>
</evidence>
<evidence type="ECO:0000256" key="13">
    <source>
        <dbReference type="RuleBase" id="RU364091"/>
    </source>
</evidence>
<dbReference type="FunFam" id="3.40.1690.10:FF:000001">
    <property type="entry name" value="Flagellar biosynthetic protein FlhB"/>
    <property type="match status" value="1"/>
</dbReference>
<dbReference type="PRINTS" id="PR00950">
    <property type="entry name" value="TYPE3IMSPROT"/>
</dbReference>
<keyword evidence="7 13" id="KW-1005">Bacterial flagellum biogenesis</keyword>
<keyword evidence="9 13" id="KW-1133">Transmembrane helix</keyword>
<dbReference type="InterPro" id="IPR006136">
    <property type="entry name" value="FlhB"/>
</dbReference>
<evidence type="ECO:0000313" key="16">
    <source>
        <dbReference type="Proteomes" id="UP000294325"/>
    </source>
</evidence>
<dbReference type="KEGG" id="nwr:E3U44_02550"/>
<feature type="transmembrane region" description="Helical" evidence="13">
    <location>
        <begin position="37"/>
        <end position="60"/>
    </location>
</feature>
<dbReference type="GO" id="GO:0044780">
    <property type="term" value="P:bacterial-type flagellum assembly"/>
    <property type="evidence" value="ECO:0007669"/>
    <property type="project" value="InterPro"/>
</dbReference>
<keyword evidence="10 13" id="KW-0472">Membrane</keyword>
<dbReference type="OrthoDB" id="9807950at2"/>
<dbReference type="RefSeq" id="WP_134356519.1">
    <property type="nucleotide sequence ID" value="NZ_CP038033.1"/>
</dbReference>
<dbReference type="PANTHER" id="PTHR30531">
    <property type="entry name" value="FLAGELLAR BIOSYNTHETIC PROTEIN FLHB"/>
    <property type="match status" value="1"/>
</dbReference>
<dbReference type="GO" id="GO:0009306">
    <property type="term" value="P:protein secretion"/>
    <property type="evidence" value="ECO:0007669"/>
    <property type="project" value="InterPro"/>
</dbReference>
<gene>
    <name evidence="13 15" type="primary">flhB</name>
    <name evidence="15" type="ORF">E3U44_02550</name>
</gene>
<dbReference type="AlphaFoldDB" id="A0A4V1AVL0"/>
<feature type="transmembrane region" description="Helical" evidence="13">
    <location>
        <begin position="146"/>
        <end position="167"/>
    </location>
</feature>
<evidence type="ECO:0000256" key="10">
    <source>
        <dbReference type="ARBA" id="ARBA00023136"/>
    </source>
</evidence>
<evidence type="ECO:0000256" key="4">
    <source>
        <dbReference type="ARBA" id="ARBA00022448"/>
    </source>
</evidence>
<keyword evidence="15" id="KW-0969">Cilium</keyword>
<dbReference type="EMBL" id="CP038033">
    <property type="protein sequence ID" value="QBQ53505.1"/>
    <property type="molecule type" value="Genomic_DNA"/>
</dbReference>
<evidence type="ECO:0000256" key="3">
    <source>
        <dbReference type="ARBA" id="ARBA00021622"/>
    </source>
</evidence>
<evidence type="ECO:0000256" key="14">
    <source>
        <dbReference type="SAM" id="MobiDB-lite"/>
    </source>
</evidence>
<organism evidence="15 16">
    <name type="scientific">Nitrosococcus wardiae</name>
    <dbReference type="NCBI Taxonomy" id="1814290"/>
    <lineage>
        <taxon>Bacteria</taxon>
        <taxon>Pseudomonadati</taxon>
        <taxon>Pseudomonadota</taxon>
        <taxon>Gammaproteobacteria</taxon>
        <taxon>Chromatiales</taxon>
        <taxon>Chromatiaceae</taxon>
        <taxon>Nitrosococcus</taxon>
    </lineage>
</organism>
<dbReference type="SUPFAM" id="SSF160544">
    <property type="entry name" value="EscU C-terminal domain-like"/>
    <property type="match status" value="1"/>
</dbReference>
<dbReference type="Proteomes" id="UP000294325">
    <property type="component" value="Chromosome"/>
</dbReference>
<evidence type="ECO:0000256" key="1">
    <source>
        <dbReference type="ARBA" id="ARBA00004651"/>
    </source>
</evidence>
<dbReference type="InterPro" id="IPR029025">
    <property type="entry name" value="T3SS_substrate_exporter_C"/>
</dbReference>
<keyword evidence="16" id="KW-1185">Reference proteome</keyword>
<evidence type="ECO:0000256" key="11">
    <source>
        <dbReference type="ARBA" id="ARBA00023225"/>
    </source>
</evidence>
<keyword evidence="6 13" id="KW-0812">Transmembrane</keyword>
<evidence type="ECO:0000256" key="12">
    <source>
        <dbReference type="ARBA" id="ARBA00025078"/>
    </source>
</evidence>
<dbReference type="InterPro" id="IPR006135">
    <property type="entry name" value="T3SS_substrate_exporter"/>
</dbReference>
<comment type="similarity">
    <text evidence="2 13">Belongs to the type III secretion exporter family.</text>
</comment>
<keyword evidence="5 13" id="KW-1003">Cell membrane</keyword>